<feature type="transmembrane region" description="Helical" evidence="8">
    <location>
        <begin position="85"/>
        <end position="110"/>
    </location>
</feature>
<evidence type="ECO:0000256" key="2">
    <source>
        <dbReference type="ARBA" id="ARBA00006236"/>
    </source>
</evidence>
<reference evidence="10" key="1">
    <citation type="submission" date="2013-04" db="EMBL/GenBank/DDBJ databases">
        <title>The genome sequencing project of 58 acetic acid bacteria.</title>
        <authorList>
            <person name="Okamoto-Kainuma A."/>
            <person name="Ishikawa M."/>
            <person name="Umino S."/>
            <person name="Koizumi Y."/>
            <person name="Shiwa Y."/>
            <person name="Yoshikawa H."/>
            <person name="Matsutani M."/>
            <person name="Matsushita K."/>
        </authorList>
    </citation>
    <scope>NUCLEOTIDE SEQUENCE</scope>
    <source>
        <strain evidence="10">DSM 15669</strain>
    </source>
</reference>
<dbReference type="PANTHER" id="PTHR23502:SF132">
    <property type="entry name" value="POLYAMINE TRANSPORTER 2-RELATED"/>
    <property type="match status" value="1"/>
</dbReference>
<keyword evidence="11" id="KW-1185">Reference proteome</keyword>
<dbReference type="SUPFAM" id="SSF103473">
    <property type="entry name" value="MFS general substrate transporter"/>
    <property type="match status" value="1"/>
</dbReference>
<feature type="transmembrane region" description="Helical" evidence="8">
    <location>
        <begin position="235"/>
        <end position="255"/>
    </location>
</feature>
<evidence type="ECO:0000256" key="7">
    <source>
        <dbReference type="ARBA" id="ARBA00023136"/>
    </source>
</evidence>
<evidence type="ECO:0000313" key="11">
    <source>
        <dbReference type="Proteomes" id="UP001062901"/>
    </source>
</evidence>
<feature type="transmembrane region" description="Helical" evidence="8">
    <location>
        <begin position="202"/>
        <end position="223"/>
    </location>
</feature>
<protein>
    <recommendedName>
        <fullName evidence="8">Bcr/CflA family efflux transporter</fullName>
    </recommendedName>
</protein>
<keyword evidence="6 8" id="KW-1133">Transmembrane helix</keyword>
<dbReference type="InterPro" id="IPR004812">
    <property type="entry name" value="Efflux_drug-R_Bcr/CmlA"/>
</dbReference>
<comment type="similarity">
    <text evidence="2 8">Belongs to the major facilitator superfamily. Bcr/CmlA family.</text>
</comment>
<keyword evidence="8" id="KW-0997">Cell inner membrane</keyword>
<proteinExistence type="inferred from homology"/>
<evidence type="ECO:0000256" key="3">
    <source>
        <dbReference type="ARBA" id="ARBA00022448"/>
    </source>
</evidence>
<evidence type="ECO:0000256" key="5">
    <source>
        <dbReference type="ARBA" id="ARBA00022692"/>
    </source>
</evidence>
<dbReference type="InterPro" id="IPR036259">
    <property type="entry name" value="MFS_trans_sf"/>
</dbReference>
<keyword evidence="3 8" id="KW-0813">Transport</keyword>
<dbReference type="InterPro" id="IPR020846">
    <property type="entry name" value="MFS_dom"/>
</dbReference>
<comment type="subcellular location">
    <subcellularLocation>
        <location evidence="8">Cell inner membrane</location>
        <topology evidence="8">Multi-pass membrane protein</topology>
    </subcellularLocation>
    <subcellularLocation>
        <location evidence="1">Cell membrane</location>
        <topology evidence="1">Multi-pass membrane protein</topology>
    </subcellularLocation>
</comment>
<name>A0ABQ0NYH6_9PROT</name>
<evidence type="ECO:0000256" key="8">
    <source>
        <dbReference type="RuleBase" id="RU365088"/>
    </source>
</evidence>
<feature type="transmembrane region" description="Helical" evidence="8">
    <location>
        <begin position="116"/>
        <end position="135"/>
    </location>
</feature>
<feature type="transmembrane region" description="Helical" evidence="8">
    <location>
        <begin position="331"/>
        <end position="351"/>
    </location>
</feature>
<comment type="caution">
    <text evidence="8">Lacks conserved residue(s) required for the propagation of feature annotation.</text>
</comment>
<dbReference type="EMBL" id="BAQD01000011">
    <property type="protein sequence ID" value="GBQ06359.1"/>
    <property type="molecule type" value="Genomic_DNA"/>
</dbReference>
<evidence type="ECO:0000256" key="1">
    <source>
        <dbReference type="ARBA" id="ARBA00004651"/>
    </source>
</evidence>
<keyword evidence="5 8" id="KW-0812">Transmembrane</keyword>
<dbReference type="InterPro" id="IPR011701">
    <property type="entry name" value="MFS"/>
</dbReference>
<evidence type="ECO:0000313" key="10">
    <source>
        <dbReference type="EMBL" id="GBQ06359.1"/>
    </source>
</evidence>
<keyword evidence="4" id="KW-1003">Cell membrane</keyword>
<feature type="transmembrane region" description="Helical" evidence="8">
    <location>
        <begin position="28"/>
        <end position="47"/>
    </location>
</feature>
<accession>A0ABQ0NYH6</accession>
<evidence type="ECO:0000256" key="6">
    <source>
        <dbReference type="ARBA" id="ARBA00022989"/>
    </source>
</evidence>
<dbReference type="Proteomes" id="UP001062901">
    <property type="component" value="Unassembled WGS sequence"/>
</dbReference>
<dbReference type="PROSITE" id="PS50850">
    <property type="entry name" value="MFS"/>
    <property type="match status" value="1"/>
</dbReference>
<gene>
    <name evidence="10" type="ORF">AA15669_0899</name>
</gene>
<dbReference type="PANTHER" id="PTHR23502">
    <property type="entry name" value="MAJOR FACILITATOR SUPERFAMILY"/>
    <property type="match status" value="1"/>
</dbReference>
<comment type="caution">
    <text evidence="10">The sequence shown here is derived from an EMBL/GenBank/DDBJ whole genome shotgun (WGS) entry which is preliminary data.</text>
</comment>
<feature type="domain" description="Major facilitator superfamily (MFS) profile" evidence="9">
    <location>
        <begin position="1"/>
        <end position="353"/>
    </location>
</feature>
<feature type="transmembrane region" description="Helical" evidence="8">
    <location>
        <begin position="301"/>
        <end position="325"/>
    </location>
</feature>
<feature type="transmembrane region" description="Helical" evidence="8">
    <location>
        <begin position="53"/>
        <end position="73"/>
    </location>
</feature>
<organism evidence="10 11">
    <name type="scientific">Saccharibacter floricola DSM 15669</name>
    <dbReference type="NCBI Taxonomy" id="1123227"/>
    <lineage>
        <taxon>Bacteria</taxon>
        <taxon>Pseudomonadati</taxon>
        <taxon>Pseudomonadota</taxon>
        <taxon>Alphaproteobacteria</taxon>
        <taxon>Acetobacterales</taxon>
        <taxon>Acetobacteraceae</taxon>
        <taxon>Saccharibacter</taxon>
    </lineage>
</organism>
<feature type="transmembrane region" description="Helical" evidence="8">
    <location>
        <begin position="165"/>
        <end position="190"/>
    </location>
</feature>
<feature type="transmembrane region" description="Helical" evidence="8">
    <location>
        <begin position="267"/>
        <end position="289"/>
    </location>
</feature>
<evidence type="ECO:0000256" key="4">
    <source>
        <dbReference type="ARBA" id="ARBA00022475"/>
    </source>
</evidence>
<evidence type="ECO:0000259" key="9">
    <source>
        <dbReference type="PROSITE" id="PS50850"/>
    </source>
</evidence>
<sequence length="355" mass="38045">MAAWVAGLAIGQMSVGPLTDRFGRRMPLLVGTLCYAIAAAGCALAPTMTLMCVFRFIAALMGAASLVVPNACVRDLTYGDASAKMMSRLIIVQGVVPILAPALGGFALQFIGWRDIFWATSLYGLLGFVLVALFLPETLLPIRRQPVQMKAVLVRYGKTFCEPHFCLNGLIWMVQGFVTFTYLTAAPFLFESVFHLSPFHYGMLFGLFAVFMIGTSQLNALLVDRFSSEGILRTALIWSTVAALAFVVLAVWSAIESAPLGHLNGMYLWPMIVIMLLVLGPGGAIGPNAMAGALRYQAHNAGSAAALAGTGQYVMGMVASVLFSLLPVGTAIPMAVMLLIAFLVMLVLAYYPRRG</sequence>
<keyword evidence="7 8" id="KW-0472">Membrane</keyword>
<dbReference type="NCBIfam" id="TIGR00710">
    <property type="entry name" value="efflux_Bcr_CflA"/>
    <property type="match status" value="1"/>
</dbReference>
<dbReference type="Pfam" id="PF07690">
    <property type="entry name" value="MFS_1"/>
    <property type="match status" value="1"/>
</dbReference>
<dbReference type="Gene3D" id="1.20.1720.10">
    <property type="entry name" value="Multidrug resistance protein D"/>
    <property type="match status" value="1"/>
</dbReference>